<dbReference type="EMBL" id="BMAU01021253">
    <property type="protein sequence ID" value="GFY05505.1"/>
    <property type="molecule type" value="Genomic_DNA"/>
</dbReference>
<name>A0A8X6S6E7_TRICX</name>
<evidence type="ECO:0000313" key="2">
    <source>
        <dbReference type="Proteomes" id="UP000887159"/>
    </source>
</evidence>
<dbReference type="Proteomes" id="UP000887159">
    <property type="component" value="Unassembled WGS sequence"/>
</dbReference>
<proteinExistence type="predicted"/>
<accession>A0A8X6S6E7</accession>
<organism evidence="1 2">
    <name type="scientific">Trichonephila clavipes</name>
    <name type="common">Golden silk orbweaver</name>
    <name type="synonym">Nephila clavipes</name>
    <dbReference type="NCBI Taxonomy" id="2585209"/>
    <lineage>
        <taxon>Eukaryota</taxon>
        <taxon>Metazoa</taxon>
        <taxon>Ecdysozoa</taxon>
        <taxon>Arthropoda</taxon>
        <taxon>Chelicerata</taxon>
        <taxon>Arachnida</taxon>
        <taxon>Araneae</taxon>
        <taxon>Araneomorphae</taxon>
        <taxon>Entelegynae</taxon>
        <taxon>Araneoidea</taxon>
        <taxon>Nephilidae</taxon>
        <taxon>Trichonephila</taxon>
    </lineage>
</organism>
<gene>
    <name evidence="1" type="ORF">TNCV_218871</name>
</gene>
<comment type="caution">
    <text evidence="1">The sequence shown here is derived from an EMBL/GenBank/DDBJ whole genome shotgun (WGS) entry which is preliminary data.</text>
</comment>
<reference evidence="1" key="1">
    <citation type="submission" date="2020-08" db="EMBL/GenBank/DDBJ databases">
        <title>Multicomponent nature underlies the extraordinary mechanical properties of spider dragline silk.</title>
        <authorList>
            <person name="Kono N."/>
            <person name="Nakamura H."/>
            <person name="Mori M."/>
            <person name="Yoshida Y."/>
            <person name="Ohtoshi R."/>
            <person name="Malay A.D."/>
            <person name="Moran D.A.P."/>
            <person name="Tomita M."/>
            <person name="Numata K."/>
            <person name="Arakawa K."/>
        </authorList>
    </citation>
    <scope>NUCLEOTIDE SEQUENCE</scope>
</reference>
<keyword evidence="2" id="KW-1185">Reference proteome</keyword>
<protein>
    <submittedName>
        <fullName evidence="1">Uncharacterized protein</fullName>
    </submittedName>
</protein>
<evidence type="ECO:0000313" key="1">
    <source>
        <dbReference type="EMBL" id="GFY05505.1"/>
    </source>
</evidence>
<dbReference type="AlphaFoldDB" id="A0A8X6S6E7"/>
<sequence length="133" mass="15092">MSVSSQPAYFAHVNVFHHDGKPVPIDLFITTIPRDYSDPEVICLTVKHAGQTSKPKYFSSKCQDIARLRLVHHPLPKSVPVEYLPFCVRGKFNQLARGNMGLRLVKGAEQLKIFQERGLFAMVLETLPKFKDI</sequence>